<dbReference type="EMBL" id="AF533361">
    <property type="protein sequence ID" value="AAM97924.1"/>
    <property type="molecule type" value="Genomic_DNA"/>
</dbReference>
<keyword evidence="4" id="KW-0560">Oxidoreductase</keyword>
<sequence length="396" mass="44673">MATKRNVTSNAPAAEDISISNKAVIDEAIERNWEIPNFTIKEIRDAIPAHCFRRDTFRSFTHVLHDIIIMSILAIGASYIDSIPNTYARIALWPLYWIAQGIVGTGVWVIGHECGHQAFSPSKTINNSVGYVLHTALLVPYHSWRFSHSKHHKATGHMSKDQVFVPSTRKEYGLPPREQDPEVDGPHDALDEVPLLSCIACSFNLPLAGLFISSPMSLVKITPVGLLISTPSVLSTIENQFWDVMSSTAGVLGMIGFLAYCGQVLALLLSSSTMLFPYLNVNFWLVLITYLQHTDPKLPHYRENVWNFQRGAALTVDRSYGFLLDYFHHHISDTHVAHHFFSTMPHYHAEEATVHIKKALGKHYHCDNTPVPIALWKVWKSCRFVEDEGDVVFFKN</sequence>
<dbReference type="InterPro" id="IPR012171">
    <property type="entry name" value="Fatty_acid_desaturase"/>
</dbReference>
<comment type="similarity">
    <text evidence="3">Belongs to the fatty acid desaturase type 1 family.</text>
</comment>
<feature type="domain" description="Fatty acid desaturase N-terminal" evidence="8">
    <location>
        <begin position="36"/>
        <end position="74"/>
    </location>
</feature>
<dbReference type="GO" id="GO:0006629">
    <property type="term" value="P:lipid metabolic process"/>
    <property type="evidence" value="ECO:0007669"/>
    <property type="project" value="InterPro"/>
</dbReference>
<dbReference type="Pfam" id="PF00487">
    <property type="entry name" value="FA_desaturase"/>
    <property type="match status" value="1"/>
</dbReference>
<dbReference type="InterPro" id="IPR021863">
    <property type="entry name" value="FAS_N"/>
</dbReference>
<keyword evidence="6" id="KW-1133">Transmembrane helix</keyword>
<evidence type="ECO:0000256" key="4">
    <source>
        <dbReference type="ARBA" id="ARBA00023002"/>
    </source>
</evidence>
<dbReference type="CDD" id="cd03507">
    <property type="entry name" value="Delta12-FADS-like"/>
    <property type="match status" value="1"/>
</dbReference>
<evidence type="ECO:0000259" key="8">
    <source>
        <dbReference type="Pfam" id="PF11960"/>
    </source>
</evidence>
<dbReference type="AlphaFoldDB" id="Q8NJN6"/>
<comment type="pathway">
    <text evidence="2">Lipid metabolism.</text>
</comment>
<accession>Q8NJN6</accession>
<dbReference type="PANTHER" id="PTHR32100">
    <property type="entry name" value="OMEGA-6 FATTY ACID DESATURASE, CHLOROPLASTIC"/>
    <property type="match status" value="1"/>
</dbReference>
<protein>
    <submittedName>
        <fullName evidence="9">Delta-12 desaturase</fullName>
    </submittedName>
</protein>
<evidence type="ECO:0000256" key="6">
    <source>
        <dbReference type="SAM" id="Phobius"/>
    </source>
</evidence>
<evidence type="ECO:0000256" key="3">
    <source>
        <dbReference type="ARBA" id="ARBA00009295"/>
    </source>
</evidence>
<evidence type="ECO:0000256" key="2">
    <source>
        <dbReference type="ARBA" id="ARBA00005189"/>
    </source>
</evidence>
<proteinExistence type="inferred from homology"/>
<reference evidence="9" key="1">
    <citation type="submission" date="2002-07" db="EMBL/GenBank/DDBJ databases">
        <title>Identification of delta-12 desaturase gene of Mucor rouxii.</title>
        <authorList>
            <person name="Laoteng K."/>
            <person name="Cheevadhanarak S."/>
        </authorList>
    </citation>
    <scope>NUCLEOTIDE SEQUENCE</scope>
</reference>
<dbReference type="InterPro" id="IPR005804">
    <property type="entry name" value="FA_desaturase_dom"/>
</dbReference>
<keyword evidence="5 6" id="KW-0472">Membrane</keyword>
<name>Q8NJN6_AMYRO</name>
<comment type="subcellular location">
    <subcellularLocation>
        <location evidence="1">Membrane</location>
    </subcellularLocation>
</comment>
<keyword evidence="6" id="KW-0812">Transmembrane</keyword>
<organism evidence="9">
    <name type="scientific">Amylomyces rouxii</name>
    <name type="common">Filamentous fungus</name>
    <name type="synonym">Mucor rouxii</name>
    <dbReference type="NCBI Taxonomy" id="29923"/>
    <lineage>
        <taxon>Eukaryota</taxon>
        <taxon>Fungi</taxon>
        <taxon>Fungi incertae sedis</taxon>
        <taxon>Mucoromycota</taxon>
        <taxon>Mucoromycotina</taxon>
        <taxon>Mucoromycetes</taxon>
        <taxon>Mucorales</taxon>
        <taxon>Mucorineae</taxon>
        <taxon>Mucoraceae</taxon>
        <taxon>Amylomyces</taxon>
    </lineage>
</organism>
<feature type="transmembrane region" description="Helical" evidence="6">
    <location>
        <begin position="249"/>
        <end position="269"/>
    </location>
</feature>
<evidence type="ECO:0000313" key="9">
    <source>
        <dbReference type="EMBL" id="AAM97924.1"/>
    </source>
</evidence>
<feature type="transmembrane region" description="Helical" evidence="6">
    <location>
        <begin position="92"/>
        <end position="111"/>
    </location>
</feature>
<evidence type="ECO:0000256" key="5">
    <source>
        <dbReference type="ARBA" id="ARBA00023136"/>
    </source>
</evidence>
<feature type="transmembrane region" description="Helical" evidence="6">
    <location>
        <begin position="63"/>
        <end position="80"/>
    </location>
</feature>
<evidence type="ECO:0000256" key="1">
    <source>
        <dbReference type="ARBA" id="ARBA00004370"/>
    </source>
</evidence>
<evidence type="ECO:0000259" key="7">
    <source>
        <dbReference type="Pfam" id="PF00487"/>
    </source>
</evidence>
<dbReference type="Pfam" id="PF11960">
    <property type="entry name" value="DUF3474"/>
    <property type="match status" value="1"/>
</dbReference>
<feature type="domain" description="Fatty acid desaturase" evidence="7">
    <location>
        <begin position="92"/>
        <end position="364"/>
    </location>
</feature>
<dbReference type="GO" id="GO:0016717">
    <property type="term" value="F:oxidoreductase activity, acting on paired donors, with oxidation of a pair of donors resulting in the reduction of molecular oxygen to two molecules of water"/>
    <property type="evidence" value="ECO:0007669"/>
    <property type="project" value="InterPro"/>
</dbReference>
<dbReference type="GO" id="GO:0016020">
    <property type="term" value="C:membrane"/>
    <property type="evidence" value="ECO:0007669"/>
    <property type="project" value="UniProtKB-SubCell"/>
</dbReference>